<accession>A0A556A6I9</accession>
<sequence length="326" mass="34016">MFHRTIAQRLALCALACLPLASASAASDNYPERAIKLVVPWPPGGATDALGRIMAQHLGQRLGQPVVVDNRAGAGGNIGTTAFLREPADGYALLMATSSTNAANPHLYRTPGFDARQDFAPVAFIAEIPNVLEVPQASPYDSLHALLEDARANPGKLNYGSGGIGSSQHLAGSMLRHRAGIDIVHIPYKGSGPAVSDLMAGQVDMMLDTGSMAHVQAGALKALAVASRERVPALPDVPTFDELGVEGMHASAWYGIVAAAGTPASVIERLNQELNAVLQEPQVREALGKMGAIVAEPGTPAGFGAFMAAEIDRYEEIVRVSGATLD</sequence>
<dbReference type="SUPFAM" id="SSF53850">
    <property type="entry name" value="Periplasmic binding protein-like II"/>
    <property type="match status" value="1"/>
</dbReference>
<name>A0A556A6I9_9BURK</name>
<dbReference type="EMBL" id="VLTJ01000044">
    <property type="protein sequence ID" value="TSH88503.1"/>
    <property type="molecule type" value="Genomic_DNA"/>
</dbReference>
<protein>
    <submittedName>
        <fullName evidence="3">Tripartite tricarboxylate transporter substrate binding protein</fullName>
    </submittedName>
</protein>
<reference evidence="3 4" key="1">
    <citation type="submission" date="2019-07" db="EMBL/GenBank/DDBJ databases">
        <title>Qingshengfaniella alkalisoli gen. nov., sp. nov., isolated from saline soil.</title>
        <authorList>
            <person name="Xu L."/>
            <person name="Huang X.-X."/>
            <person name="Sun J.-Q."/>
        </authorList>
    </citation>
    <scope>NUCLEOTIDE SEQUENCE [LARGE SCALE GENOMIC DNA]</scope>
    <source>
        <strain evidence="3 4">DSM 27279</strain>
    </source>
</reference>
<dbReference type="PANTHER" id="PTHR42928">
    <property type="entry name" value="TRICARBOXYLATE-BINDING PROTEIN"/>
    <property type="match status" value="1"/>
</dbReference>
<dbReference type="Pfam" id="PF03401">
    <property type="entry name" value="TctC"/>
    <property type="match status" value="1"/>
</dbReference>
<keyword evidence="2" id="KW-0732">Signal</keyword>
<gene>
    <name evidence="3" type="ORF">FOZ76_26880</name>
</gene>
<evidence type="ECO:0000313" key="3">
    <source>
        <dbReference type="EMBL" id="TSH88503.1"/>
    </source>
</evidence>
<dbReference type="RefSeq" id="WP_143951374.1">
    <property type="nucleotide sequence ID" value="NZ_BAABMB010000002.1"/>
</dbReference>
<comment type="caution">
    <text evidence="3">The sequence shown here is derived from an EMBL/GenBank/DDBJ whole genome shotgun (WGS) entry which is preliminary data.</text>
</comment>
<organism evidence="3 4">
    <name type="scientific">Verticiella sediminum</name>
    <dbReference type="NCBI Taxonomy" id="1247510"/>
    <lineage>
        <taxon>Bacteria</taxon>
        <taxon>Pseudomonadati</taxon>
        <taxon>Pseudomonadota</taxon>
        <taxon>Betaproteobacteria</taxon>
        <taxon>Burkholderiales</taxon>
        <taxon>Alcaligenaceae</taxon>
        <taxon>Verticiella</taxon>
    </lineage>
</organism>
<feature type="signal peptide" evidence="2">
    <location>
        <begin position="1"/>
        <end position="25"/>
    </location>
</feature>
<dbReference type="InterPro" id="IPR042100">
    <property type="entry name" value="Bug_dom1"/>
</dbReference>
<comment type="similarity">
    <text evidence="1">Belongs to the UPF0065 (bug) family.</text>
</comment>
<dbReference type="InterPro" id="IPR005064">
    <property type="entry name" value="BUG"/>
</dbReference>
<dbReference type="AlphaFoldDB" id="A0A556A6I9"/>
<dbReference type="Gene3D" id="3.40.190.10">
    <property type="entry name" value="Periplasmic binding protein-like II"/>
    <property type="match status" value="1"/>
</dbReference>
<proteinExistence type="inferred from homology"/>
<dbReference type="Gene3D" id="3.40.190.150">
    <property type="entry name" value="Bordetella uptake gene, domain 1"/>
    <property type="match status" value="1"/>
</dbReference>
<evidence type="ECO:0000313" key="4">
    <source>
        <dbReference type="Proteomes" id="UP000318405"/>
    </source>
</evidence>
<dbReference type="PIRSF" id="PIRSF017082">
    <property type="entry name" value="YflP"/>
    <property type="match status" value="1"/>
</dbReference>
<dbReference type="Proteomes" id="UP000318405">
    <property type="component" value="Unassembled WGS sequence"/>
</dbReference>
<dbReference type="PANTHER" id="PTHR42928:SF5">
    <property type="entry name" value="BLR1237 PROTEIN"/>
    <property type="match status" value="1"/>
</dbReference>
<evidence type="ECO:0000256" key="2">
    <source>
        <dbReference type="SAM" id="SignalP"/>
    </source>
</evidence>
<dbReference type="CDD" id="cd13578">
    <property type="entry name" value="PBP2_Bug27"/>
    <property type="match status" value="1"/>
</dbReference>
<evidence type="ECO:0000256" key="1">
    <source>
        <dbReference type="ARBA" id="ARBA00006987"/>
    </source>
</evidence>
<dbReference type="OrthoDB" id="8678477at2"/>
<keyword evidence="4" id="KW-1185">Reference proteome</keyword>
<feature type="chain" id="PRO_5022108284" evidence="2">
    <location>
        <begin position="26"/>
        <end position="326"/>
    </location>
</feature>